<accession>A0A401J4W9</accession>
<sequence>MIKEQEASMATTMNDPHFDVRVTPRMSWSALLVGTVVALSIELMLGLLGAGIGFSSLDPAGNDGPSAGSLGIGAIIWWTLSTVIALGAGAFVAATISHTRRPIDGVLHGIAIWGLTLLLTFYLLSSAIGGLVGGAFRTVGSLATAATTGASVITPTVAKAAGIDKADIDAQVSALLDDAPDNPAQMTPEQSRKAIVAELPGMARGGAEGQEAENRIAAIIAVQQKISESDARAKVEKARQDFLSAKRSAVDTAIDAGTKGADYAAGTAFAVFLIMLLGAGTAAAGGVVATRRNL</sequence>
<protein>
    <recommendedName>
        <fullName evidence="4">PhnA-like protein</fullName>
    </recommendedName>
</protein>
<name>A0A401J4W9_SPHXE</name>
<dbReference type="AlphaFoldDB" id="A0A401J4W9"/>
<dbReference type="Proteomes" id="UP000290975">
    <property type="component" value="Unassembled WGS sequence"/>
</dbReference>
<organism evidence="2 3">
    <name type="scientific">Sphingobium xenophagum</name>
    <dbReference type="NCBI Taxonomy" id="121428"/>
    <lineage>
        <taxon>Bacteria</taxon>
        <taxon>Pseudomonadati</taxon>
        <taxon>Pseudomonadota</taxon>
        <taxon>Alphaproteobacteria</taxon>
        <taxon>Sphingomonadales</taxon>
        <taxon>Sphingomonadaceae</taxon>
        <taxon>Sphingobium</taxon>
    </lineage>
</organism>
<feature type="transmembrane region" description="Helical" evidence="1">
    <location>
        <begin position="268"/>
        <end position="289"/>
    </location>
</feature>
<feature type="transmembrane region" description="Helical" evidence="1">
    <location>
        <begin position="106"/>
        <end position="124"/>
    </location>
</feature>
<evidence type="ECO:0000256" key="1">
    <source>
        <dbReference type="SAM" id="Phobius"/>
    </source>
</evidence>
<reference evidence="2 3" key="1">
    <citation type="submission" date="2014-12" db="EMBL/GenBank/DDBJ databases">
        <title>Whole genome sequencing of Sphingobium xenophagum OW59.</title>
        <authorList>
            <person name="Ohta Y."/>
            <person name="Nishi S."/>
            <person name="Hatada Y."/>
        </authorList>
    </citation>
    <scope>NUCLEOTIDE SEQUENCE [LARGE SCALE GENOMIC DNA]</scope>
    <source>
        <strain evidence="2 3">OW59</strain>
    </source>
</reference>
<keyword evidence="1" id="KW-1133">Transmembrane helix</keyword>
<proteinExistence type="predicted"/>
<dbReference type="EMBL" id="BBQY01000020">
    <property type="protein sequence ID" value="GBH31620.1"/>
    <property type="molecule type" value="Genomic_DNA"/>
</dbReference>
<evidence type="ECO:0008006" key="4">
    <source>
        <dbReference type="Google" id="ProtNLM"/>
    </source>
</evidence>
<keyword evidence="1" id="KW-0812">Transmembrane</keyword>
<keyword evidence="1" id="KW-0472">Membrane</keyword>
<keyword evidence="3" id="KW-1185">Reference proteome</keyword>
<feature type="transmembrane region" description="Helical" evidence="1">
    <location>
        <begin position="30"/>
        <end position="54"/>
    </location>
</feature>
<comment type="caution">
    <text evidence="2">The sequence shown here is derived from an EMBL/GenBank/DDBJ whole genome shotgun (WGS) entry which is preliminary data.</text>
</comment>
<evidence type="ECO:0000313" key="3">
    <source>
        <dbReference type="Proteomes" id="UP000290975"/>
    </source>
</evidence>
<gene>
    <name evidence="2" type="ORF">MBESOW_P2877</name>
</gene>
<evidence type="ECO:0000313" key="2">
    <source>
        <dbReference type="EMBL" id="GBH31620.1"/>
    </source>
</evidence>
<feature type="transmembrane region" description="Helical" evidence="1">
    <location>
        <begin position="74"/>
        <end position="94"/>
    </location>
</feature>